<protein>
    <submittedName>
        <fullName evidence="1">Unnamed protein product</fullName>
    </submittedName>
</protein>
<proteinExistence type="predicted"/>
<organism evidence="1 2">
    <name type="scientific">Ambrosiozyma monospora</name>
    <name type="common">Yeast</name>
    <name type="synonym">Endomycopsis monosporus</name>
    <dbReference type="NCBI Taxonomy" id="43982"/>
    <lineage>
        <taxon>Eukaryota</taxon>
        <taxon>Fungi</taxon>
        <taxon>Dikarya</taxon>
        <taxon>Ascomycota</taxon>
        <taxon>Saccharomycotina</taxon>
        <taxon>Pichiomycetes</taxon>
        <taxon>Pichiales</taxon>
        <taxon>Pichiaceae</taxon>
        <taxon>Ambrosiozyma</taxon>
    </lineage>
</organism>
<name>A0ACB5UCE3_AMBMO</name>
<comment type="caution">
    <text evidence="1">The sequence shown here is derived from an EMBL/GenBank/DDBJ whole genome shotgun (WGS) entry which is preliminary data.</text>
</comment>
<accession>A0ACB5UCE3</accession>
<gene>
    <name evidence="1" type="ORF">Amon02_001312800</name>
</gene>
<evidence type="ECO:0000313" key="1">
    <source>
        <dbReference type="EMBL" id="GMF08019.1"/>
    </source>
</evidence>
<dbReference type="EMBL" id="BSXS01016616">
    <property type="protein sequence ID" value="GMF08019.1"/>
    <property type="molecule type" value="Genomic_DNA"/>
</dbReference>
<keyword evidence="2" id="KW-1185">Reference proteome</keyword>
<evidence type="ECO:0000313" key="2">
    <source>
        <dbReference type="Proteomes" id="UP001165064"/>
    </source>
</evidence>
<sequence length="208" mass="22663">MGPDGRPISRSQFPKAMYASGGGIIPSTNSSEPSTTESSQVSINVSKNPHRHTTNHHRKQESQARPQTEPQTTQPKRQFSIARPRSMNAGGIMHSLSVDFGNLNRCSSLISLVGGGSNNGGVDLGALTPFLRQRQNSISRTGSRQYQMQLQLQHLGDPHRCISLDPSKLTRGLSVGSHEPSMNAVVPILIDQERVQHQRRAQSITGGR</sequence>
<reference evidence="1" key="1">
    <citation type="submission" date="2023-04" db="EMBL/GenBank/DDBJ databases">
        <title>Ambrosiozyma monospora NBRC 10751.</title>
        <authorList>
            <person name="Ichikawa N."/>
            <person name="Sato H."/>
            <person name="Tonouchi N."/>
        </authorList>
    </citation>
    <scope>NUCLEOTIDE SEQUENCE</scope>
    <source>
        <strain evidence="1">NBRC 10751</strain>
    </source>
</reference>
<dbReference type="Proteomes" id="UP001165064">
    <property type="component" value="Unassembled WGS sequence"/>
</dbReference>